<gene>
    <name evidence="9" type="ORF">HMPREF1872_00953</name>
</gene>
<dbReference type="NCBIfam" id="NF007039">
    <property type="entry name" value="PRK09496.3-2"/>
    <property type="match status" value="1"/>
</dbReference>
<dbReference type="SUPFAM" id="SSF51735">
    <property type="entry name" value="NAD(P)-binding Rossmann-fold domains"/>
    <property type="match status" value="2"/>
</dbReference>
<dbReference type="InterPro" id="IPR006037">
    <property type="entry name" value="RCK_C"/>
</dbReference>
<evidence type="ECO:0000313" key="10">
    <source>
        <dbReference type="Proteomes" id="UP000070080"/>
    </source>
</evidence>
<dbReference type="NCBIfam" id="NF007033">
    <property type="entry name" value="PRK09496.1-5"/>
    <property type="match status" value="1"/>
</dbReference>
<dbReference type="GO" id="GO:0015079">
    <property type="term" value="F:potassium ion transmembrane transporter activity"/>
    <property type="evidence" value="ECO:0007669"/>
    <property type="project" value="InterPro"/>
</dbReference>
<dbReference type="PANTHER" id="PTHR43833">
    <property type="entry name" value="POTASSIUM CHANNEL PROTEIN 2-RELATED-RELATED"/>
    <property type="match status" value="1"/>
</dbReference>
<dbReference type="STRING" id="1497955.HMPREF1872_00953"/>
<proteinExistence type="predicted"/>
<dbReference type="Pfam" id="PF02080">
    <property type="entry name" value="TrkA_C"/>
    <property type="match status" value="2"/>
</dbReference>
<name>A0A133YAB4_9FIRM</name>
<feature type="domain" description="RCK C-terminal" evidence="8">
    <location>
        <begin position="376"/>
        <end position="457"/>
    </location>
</feature>
<dbReference type="PANTHER" id="PTHR43833:SF5">
    <property type="entry name" value="TRK SYSTEM POTASSIUM UPTAKE PROTEIN TRKA"/>
    <property type="match status" value="1"/>
</dbReference>
<dbReference type="Proteomes" id="UP000070080">
    <property type="component" value="Unassembled WGS sequence"/>
</dbReference>
<keyword evidence="6" id="KW-0406">Ion transport</keyword>
<evidence type="ECO:0000259" key="7">
    <source>
        <dbReference type="PROSITE" id="PS51201"/>
    </source>
</evidence>
<protein>
    <recommendedName>
        <fullName evidence="1">Trk system potassium uptake protein TrkA</fullName>
    </recommendedName>
</protein>
<dbReference type="GO" id="GO:0005886">
    <property type="term" value="C:plasma membrane"/>
    <property type="evidence" value="ECO:0007669"/>
    <property type="project" value="InterPro"/>
</dbReference>
<dbReference type="SUPFAM" id="SSF116726">
    <property type="entry name" value="TrkA C-terminal domain-like"/>
    <property type="match status" value="2"/>
</dbReference>
<feature type="domain" description="RCK N-terminal" evidence="7">
    <location>
        <begin position="1"/>
        <end position="120"/>
    </location>
</feature>
<evidence type="ECO:0000256" key="2">
    <source>
        <dbReference type="ARBA" id="ARBA00022448"/>
    </source>
</evidence>
<evidence type="ECO:0000313" key="9">
    <source>
        <dbReference type="EMBL" id="KXB40143.1"/>
    </source>
</evidence>
<dbReference type="InterPro" id="IPR036721">
    <property type="entry name" value="RCK_C_sf"/>
</dbReference>
<dbReference type="PRINTS" id="PR00335">
    <property type="entry name" value="KUPTAKETRKA"/>
</dbReference>
<sequence>MKIMIVGAGKVGETLCQDLADANHDITLIDLDEAVINDMISEFDITGYVGNGALYDVQQDSNVAETDIFIAVTPKDETNLIAALTAKSLGAKKAIARVRDPNYTKQINFLRSKLGIDMIINPELQAARDIAGNLQFPQASNVEQFAHDRGYLLNLKLPANSQLIGQNMITVRNKFKSVIVLAIERQSGEVLIPFGQTEILEGDRTYVTGDIKELNSFYAYVGYSRKKIKNALIIGGGKITKYLIPRLQRGNISPKVIEVNEDIANELCQDFPNVTIINDDGTNQKVLDAEQLQDYDASIALTGIDEENLLISLYAAREKVPKVISKVNRINLLSLLYDEDKAEFSQHSVITPRLLVADKIIRFVRAYGNASGSNVDALYRLCNDKVEVLQFNVKATAHCINIPLANLTLKDNILIAYIIRDNRLIFPSGQDLIKENDRVLIVTTHKNFDDVDDILKEADV</sequence>
<evidence type="ECO:0000256" key="1">
    <source>
        <dbReference type="ARBA" id="ARBA00017378"/>
    </source>
</evidence>
<keyword evidence="5" id="KW-0520">NAD</keyword>
<comment type="caution">
    <text evidence="9">The sequence shown here is derived from an EMBL/GenBank/DDBJ whole genome shotgun (WGS) entry which is preliminary data.</text>
</comment>
<dbReference type="OrthoDB" id="9775180at2"/>
<evidence type="ECO:0000259" key="8">
    <source>
        <dbReference type="PROSITE" id="PS51202"/>
    </source>
</evidence>
<evidence type="ECO:0000256" key="4">
    <source>
        <dbReference type="ARBA" id="ARBA00022958"/>
    </source>
</evidence>
<dbReference type="Gene3D" id="3.30.70.1450">
    <property type="entry name" value="Regulator of K+ conductance, C-terminal domain"/>
    <property type="match status" value="2"/>
</dbReference>
<dbReference type="InterPro" id="IPR006036">
    <property type="entry name" value="K_uptake_TrkA"/>
</dbReference>
<dbReference type="InterPro" id="IPR036291">
    <property type="entry name" value="NAD(P)-bd_dom_sf"/>
</dbReference>
<keyword evidence="4" id="KW-0630">Potassium</keyword>
<reference evidence="10" key="1">
    <citation type="submission" date="2016-01" db="EMBL/GenBank/DDBJ databases">
        <authorList>
            <person name="Mitreva M."/>
            <person name="Pepin K.H."/>
            <person name="Mihindukulasuriya K.A."/>
            <person name="Fulton R."/>
            <person name="Fronick C."/>
            <person name="O'Laughlin M."/>
            <person name="Miner T."/>
            <person name="Herter B."/>
            <person name="Rosa B.A."/>
            <person name="Cordes M."/>
            <person name="Tomlinson C."/>
            <person name="Wollam A."/>
            <person name="Palsikar V.B."/>
            <person name="Mardis E.R."/>
            <person name="Wilson R.K."/>
        </authorList>
    </citation>
    <scope>NUCLEOTIDE SEQUENCE [LARGE SCALE GENOMIC DNA]</scope>
    <source>
        <strain evidence="10">KA00274</strain>
    </source>
</reference>
<dbReference type="Pfam" id="PF02254">
    <property type="entry name" value="TrkA_N"/>
    <property type="match status" value="2"/>
</dbReference>
<accession>A0A133YAB4</accession>
<keyword evidence="3" id="KW-0633">Potassium transport</keyword>
<evidence type="ECO:0000256" key="6">
    <source>
        <dbReference type="ARBA" id="ARBA00023065"/>
    </source>
</evidence>
<evidence type="ECO:0000256" key="3">
    <source>
        <dbReference type="ARBA" id="ARBA00022538"/>
    </source>
</evidence>
<dbReference type="RefSeq" id="WP_066714321.1">
    <property type="nucleotide sequence ID" value="NZ_CP118869.1"/>
</dbReference>
<dbReference type="AlphaFoldDB" id="A0A133YAB4"/>
<dbReference type="PROSITE" id="PS51202">
    <property type="entry name" value="RCK_C"/>
    <property type="match status" value="2"/>
</dbReference>
<keyword evidence="2" id="KW-0813">Transport</keyword>
<dbReference type="InterPro" id="IPR050721">
    <property type="entry name" value="Trk_Ktr_HKT_K-transport"/>
</dbReference>
<dbReference type="EMBL" id="LSCV01000031">
    <property type="protein sequence ID" value="KXB40143.1"/>
    <property type="molecule type" value="Genomic_DNA"/>
</dbReference>
<feature type="domain" description="RCK C-terminal" evidence="8">
    <location>
        <begin position="140"/>
        <end position="223"/>
    </location>
</feature>
<keyword evidence="10" id="KW-1185">Reference proteome</keyword>
<dbReference type="InterPro" id="IPR003148">
    <property type="entry name" value="RCK_N"/>
</dbReference>
<evidence type="ECO:0000256" key="5">
    <source>
        <dbReference type="ARBA" id="ARBA00023027"/>
    </source>
</evidence>
<organism evidence="9 10">
    <name type="scientific">Amygdalobacter nucleatus</name>
    <dbReference type="NCBI Taxonomy" id="3029274"/>
    <lineage>
        <taxon>Bacteria</taxon>
        <taxon>Bacillati</taxon>
        <taxon>Bacillota</taxon>
        <taxon>Clostridia</taxon>
        <taxon>Eubacteriales</taxon>
        <taxon>Oscillospiraceae</taxon>
        <taxon>Amygdalobacter</taxon>
    </lineage>
</organism>
<dbReference type="PROSITE" id="PS51201">
    <property type="entry name" value="RCK_N"/>
    <property type="match status" value="1"/>
</dbReference>
<dbReference type="Gene3D" id="3.40.50.720">
    <property type="entry name" value="NAD(P)-binding Rossmann-like Domain"/>
    <property type="match status" value="2"/>
</dbReference>